<dbReference type="GO" id="GO:0046872">
    <property type="term" value="F:metal ion binding"/>
    <property type="evidence" value="ECO:0007669"/>
    <property type="project" value="UniProtKB-KW"/>
</dbReference>
<comment type="cofactor">
    <cofactor evidence="5">
        <name>Mg(2+)</name>
        <dbReference type="ChEBI" id="CHEBI:18420"/>
    </cofactor>
</comment>
<sequence length="231" mass="25146">MTPTLLTLLHRVDTPTVCNAIEVVQGKRGFDAFTRGTVLSSAPESGAIVGYARTAKLSAIVPSSEPVEVVRERRMAYYRYMAEAPNPSIVVIEDLDYPACIGAYWGEINTTVHKGFGIAGALTNGVMRDLGDLPDRFPVIAGSVGPSHGFVHLRDIDCPVTVFGMSVHPGDLIHADRHGAVVVPADVVPQLEAGIAKLMKTERIVLDAARRPDFDFDKFSEAWAEFERQRT</sequence>
<accession>A0A1V0GVA2</accession>
<dbReference type="Proteomes" id="UP000191257">
    <property type="component" value="Chromosome"/>
</dbReference>
<dbReference type="Pfam" id="PF03737">
    <property type="entry name" value="RraA-like"/>
    <property type="match status" value="1"/>
</dbReference>
<evidence type="ECO:0000313" key="6">
    <source>
        <dbReference type="EMBL" id="ARC37730.1"/>
    </source>
</evidence>
<evidence type="ECO:0000256" key="3">
    <source>
        <dbReference type="ARBA" id="ARBA00029596"/>
    </source>
</evidence>
<dbReference type="InterPro" id="IPR005493">
    <property type="entry name" value="RraA/RraA-like"/>
</dbReference>
<evidence type="ECO:0000313" key="7">
    <source>
        <dbReference type="Proteomes" id="UP000191257"/>
    </source>
</evidence>
<keyword evidence="7" id="KW-1185">Reference proteome</keyword>
<dbReference type="STRING" id="147645.A6J80_16345"/>
<evidence type="ECO:0000256" key="4">
    <source>
        <dbReference type="ARBA" id="ARBA00030169"/>
    </source>
</evidence>
<feature type="binding site" evidence="5">
    <location>
        <position position="129"/>
    </location>
    <ligand>
        <name>Mg(2+)</name>
        <dbReference type="ChEBI" id="CHEBI:18420"/>
    </ligand>
</feature>
<organism evidence="6 7">
    <name type="scientific">Paracoccus yeei</name>
    <dbReference type="NCBI Taxonomy" id="147645"/>
    <lineage>
        <taxon>Bacteria</taxon>
        <taxon>Pseudomonadati</taxon>
        <taxon>Pseudomonadota</taxon>
        <taxon>Alphaproteobacteria</taxon>
        <taxon>Rhodobacterales</taxon>
        <taxon>Paracoccaceae</taxon>
        <taxon>Paracoccus</taxon>
    </lineage>
</organism>
<feature type="binding site" evidence="5">
    <location>
        <position position="128"/>
    </location>
    <ligand>
        <name>substrate</name>
    </ligand>
</feature>
<dbReference type="Gene3D" id="3.50.30.40">
    <property type="entry name" value="Ribonuclease E inhibitor RraA/RraA-like"/>
    <property type="match status" value="1"/>
</dbReference>
<dbReference type="AlphaFoldDB" id="A0A1V0GVA2"/>
<dbReference type="GO" id="GO:0016740">
    <property type="term" value="F:transferase activity"/>
    <property type="evidence" value="ECO:0007669"/>
    <property type="project" value="UniProtKB-KW"/>
</dbReference>
<comment type="cofactor">
    <cofactor evidence="1">
        <name>a divalent metal cation</name>
        <dbReference type="ChEBI" id="CHEBI:60240"/>
    </cofactor>
</comment>
<keyword evidence="6" id="KW-0808">Transferase</keyword>
<dbReference type="RefSeq" id="WP_080622201.1">
    <property type="nucleotide sequence ID" value="NZ_CAWMZI010000001.1"/>
</dbReference>
<gene>
    <name evidence="6" type="ORF">A6J80_16345</name>
</gene>
<dbReference type="EMBL" id="CP020442">
    <property type="protein sequence ID" value="ARC37730.1"/>
    <property type="molecule type" value="Genomic_DNA"/>
</dbReference>
<proteinExistence type="predicted"/>
<keyword evidence="5" id="KW-0479">Metal-binding</keyword>
<keyword evidence="5" id="KW-0460">Magnesium</keyword>
<dbReference type="InterPro" id="IPR036704">
    <property type="entry name" value="RraA/RraA-like_sf"/>
</dbReference>
<protein>
    <recommendedName>
        <fullName evidence="2">Putative 4-hydroxy-4-methyl-2-oxoglutarate aldolase</fullName>
    </recommendedName>
    <alternativeName>
        <fullName evidence="3">Regulator of ribonuclease activity homolog</fullName>
    </alternativeName>
    <alternativeName>
        <fullName evidence="4">RraA-like protein</fullName>
    </alternativeName>
</protein>
<evidence type="ECO:0000256" key="5">
    <source>
        <dbReference type="PIRSR" id="PIRSR605493-1"/>
    </source>
</evidence>
<evidence type="ECO:0000256" key="1">
    <source>
        <dbReference type="ARBA" id="ARBA00001968"/>
    </source>
</evidence>
<reference evidence="6" key="1">
    <citation type="submission" date="2017-12" db="EMBL/GenBank/DDBJ databases">
        <title>FDA dAtabase for Regulatory Grade micrObial Sequences (FDA-ARGOS): Supporting development and validation of Infectious Disease Dx tests.</title>
        <authorList>
            <person name="Campos J."/>
            <person name="Goldberg B."/>
            <person name="Tallon L."/>
            <person name="Sadzewicz L."/>
            <person name="Sengamalay N."/>
            <person name="Ott S."/>
            <person name="Godinez A."/>
            <person name="Nagaraj S."/>
            <person name="Vyas G."/>
            <person name="Aluvathingal J."/>
            <person name="Nadendla S."/>
            <person name="Geyer C."/>
            <person name="Nandy P."/>
            <person name="Hobson J."/>
            <person name="Sichtig H."/>
        </authorList>
    </citation>
    <scope>NUCLEOTIDE SEQUENCE</scope>
    <source>
        <strain evidence="6">FDAARGOS_252</strain>
    </source>
</reference>
<dbReference type="KEGG" id="pye:A6J80_16345"/>
<evidence type="ECO:0000256" key="2">
    <source>
        <dbReference type="ARBA" id="ARBA00016549"/>
    </source>
</evidence>
<dbReference type="SUPFAM" id="SSF89562">
    <property type="entry name" value="RraA-like"/>
    <property type="match status" value="1"/>
</dbReference>
<dbReference type="PANTHER" id="PTHR33254:SF4">
    <property type="entry name" value="4-HYDROXY-4-METHYL-2-OXOGLUTARATE ALDOLASE 3-RELATED"/>
    <property type="match status" value="1"/>
</dbReference>
<dbReference type="PANTHER" id="PTHR33254">
    <property type="entry name" value="4-HYDROXY-4-METHYL-2-OXOGLUTARATE ALDOLASE 3-RELATED"/>
    <property type="match status" value="1"/>
</dbReference>
<dbReference type="CDD" id="cd16841">
    <property type="entry name" value="RraA_family"/>
    <property type="match status" value="1"/>
</dbReference>
<name>A0A1V0GVA2_9RHOB</name>